<keyword evidence="2" id="KW-1185">Reference proteome</keyword>
<dbReference type="AlphaFoldDB" id="A0A1I8I4F5"/>
<sequence length="110" mass="12036">MQKPRPLRSRDVLDLIVVMDWPRTFSPRQHEAAHSGARGRQAEGGGLASAEVVVDSQEARSVGEAVADSRHAAEGQVDERQTATERAQQHADEGYEASSHHYFSTAEELA</sequence>
<accession>A0A1I8I4F5</accession>
<name>A0A1I8I4F5_9PLAT</name>
<organism evidence="2 3">
    <name type="scientific">Macrostomum lignano</name>
    <dbReference type="NCBI Taxonomy" id="282301"/>
    <lineage>
        <taxon>Eukaryota</taxon>
        <taxon>Metazoa</taxon>
        <taxon>Spiralia</taxon>
        <taxon>Lophotrochozoa</taxon>
        <taxon>Platyhelminthes</taxon>
        <taxon>Rhabditophora</taxon>
        <taxon>Macrostomorpha</taxon>
        <taxon>Macrostomida</taxon>
        <taxon>Macrostomidae</taxon>
        <taxon>Macrostomum</taxon>
    </lineage>
</organism>
<proteinExistence type="predicted"/>
<evidence type="ECO:0000313" key="3">
    <source>
        <dbReference type="WBParaSite" id="maker-uti_cns_0009955-snap-gene-0.10-mRNA-1"/>
    </source>
</evidence>
<feature type="region of interest" description="Disordered" evidence="1">
    <location>
        <begin position="26"/>
        <end position="110"/>
    </location>
</feature>
<dbReference type="WBParaSite" id="maker-uti_cns_0009955-snap-gene-0.10-mRNA-1">
    <property type="protein sequence ID" value="maker-uti_cns_0009955-snap-gene-0.10-mRNA-1"/>
    <property type="gene ID" value="maker-uti_cns_0009955-snap-gene-0.10"/>
</dbReference>
<dbReference type="Proteomes" id="UP000095280">
    <property type="component" value="Unplaced"/>
</dbReference>
<protein>
    <submittedName>
        <fullName evidence="3">Uncharacterized protein</fullName>
    </submittedName>
</protein>
<reference evidence="3" key="1">
    <citation type="submission" date="2016-11" db="UniProtKB">
        <authorList>
            <consortium name="WormBaseParasite"/>
        </authorList>
    </citation>
    <scope>IDENTIFICATION</scope>
</reference>
<evidence type="ECO:0000256" key="1">
    <source>
        <dbReference type="SAM" id="MobiDB-lite"/>
    </source>
</evidence>
<feature type="compositionally biased region" description="Basic and acidic residues" evidence="1">
    <location>
        <begin position="67"/>
        <end position="93"/>
    </location>
</feature>
<evidence type="ECO:0000313" key="2">
    <source>
        <dbReference type="Proteomes" id="UP000095280"/>
    </source>
</evidence>